<comment type="subcellular location">
    <subcellularLocation>
        <location evidence="1 7">Cell membrane</location>
        <topology evidence="1 7">Multi-pass membrane protein</topology>
    </subcellularLocation>
</comment>
<evidence type="ECO:0000256" key="4">
    <source>
        <dbReference type="ARBA" id="ARBA00022692"/>
    </source>
</evidence>
<evidence type="ECO:0000313" key="8">
    <source>
        <dbReference type="EMBL" id="GLP95132.1"/>
    </source>
</evidence>
<reference evidence="8" key="2">
    <citation type="submission" date="2023-01" db="EMBL/GenBank/DDBJ databases">
        <title>Draft genome sequence of Paraferrimonas sedimenticola strain NBRC 101628.</title>
        <authorList>
            <person name="Sun Q."/>
            <person name="Mori K."/>
        </authorList>
    </citation>
    <scope>NUCLEOTIDE SEQUENCE</scope>
    <source>
        <strain evidence="8">NBRC 101628</strain>
    </source>
</reference>
<proteinExistence type="inferred from homology"/>
<comment type="caution">
    <text evidence="8">The sequence shown here is derived from an EMBL/GenBank/DDBJ whole genome shotgun (WGS) entry which is preliminary data.</text>
</comment>
<protein>
    <recommendedName>
        <fullName evidence="7">UPF0056 membrane protein</fullName>
    </recommendedName>
</protein>
<keyword evidence="4 7" id="KW-0812">Transmembrane</keyword>
<keyword evidence="5 7" id="KW-1133">Transmembrane helix</keyword>
<dbReference type="Proteomes" id="UP001161422">
    <property type="component" value="Unassembled WGS sequence"/>
</dbReference>
<evidence type="ECO:0000256" key="5">
    <source>
        <dbReference type="ARBA" id="ARBA00022989"/>
    </source>
</evidence>
<comment type="similarity">
    <text evidence="2 7">Belongs to the UPF0056 (MarC) family.</text>
</comment>
<dbReference type="PANTHER" id="PTHR33508:SF1">
    <property type="entry name" value="UPF0056 MEMBRANE PROTEIN YHCE"/>
    <property type="match status" value="1"/>
</dbReference>
<dbReference type="EMBL" id="BSNC01000001">
    <property type="protein sequence ID" value="GLP95132.1"/>
    <property type="molecule type" value="Genomic_DNA"/>
</dbReference>
<evidence type="ECO:0000256" key="6">
    <source>
        <dbReference type="ARBA" id="ARBA00023136"/>
    </source>
</evidence>
<evidence type="ECO:0000256" key="7">
    <source>
        <dbReference type="RuleBase" id="RU362048"/>
    </source>
</evidence>
<sequence length="202" mass="21395">MIDFVAVFIFFFSVIDPIGTVPVFMAVTSSYSEKAKRKIAVRAVLIAALILLFFVVVGEPMLKAIGIPLPAFEIAGGIVLFLFALTMIFGESKPEQEVKMISSETEAAVFPLAIPSIASPGAILAAVLQTENAKFSIVEQVQVTAMMLVVLAIVLVLLLSSTFVHRLIGSAGASLISRVMGLILSAVAVSSVLSGITTYFNL</sequence>
<feature type="transmembrane region" description="Helical" evidence="7">
    <location>
        <begin position="140"/>
        <end position="159"/>
    </location>
</feature>
<name>A0AA37RUK7_9GAMM</name>
<dbReference type="AlphaFoldDB" id="A0AA37RUK7"/>
<feature type="transmembrane region" description="Helical" evidence="7">
    <location>
        <begin position="109"/>
        <end position="128"/>
    </location>
</feature>
<keyword evidence="6 7" id="KW-0472">Membrane</keyword>
<keyword evidence="9" id="KW-1185">Reference proteome</keyword>
<dbReference type="Pfam" id="PF01914">
    <property type="entry name" value="MarC"/>
    <property type="match status" value="1"/>
</dbReference>
<dbReference type="GO" id="GO:0005886">
    <property type="term" value="C:plasma membrane"/>
    <property type="evidence" value="ECO:0007669"/>
    <property type="project" value="UniProtKB-SubCell"/>
</dbReference>
<accession>A0AA37RUK7</accession>
<feature type="transmembrane region" description="Helical" evidence="7">
    <location>
        <begin position="179"/>
        <end position="200"/>
    </location>
</feature>
<evidence type="ECO:0000256" key="2">
    <source>
        <dbReference type="ARBA" id="ARBA00009784"/>
    </source>
</evidence>
<feature type="transmembrane region" description="Helical" evidence="7">
    <location>
        <begin position="6"/>
        <end position="27"/>
    </location>
</feature>
<dbReference type="NCBIfam" id="TIGR00427">
    <property type="entry name" value="NAAT family transporter"/>
    <property type="match status" value="1"/>
</dbReference>
<dbReference type="RefSeq" id="WP_095505846.1">
    <property type="nucleotide sequence ID" value="NZ_BSNC01000001.1"/>
</dbReference>
<organism evidence="8 9">
    <name type="scientific">Paraferrimonas sedimenticola</name>
    <dbReference type="NCBI Taxonomy" id="375674"/>
    <lineage>
        <taxon>Bacteria</taxon>
        <taxon>Pseudomonadati</taxon>
        <taxon>Pseudomonadota</taxon>
        <taxon>Gammaproteobacteria</taxon>
        <taxon>Alteromonadales</taxon>
        <taxon>Ferrimonadaceae</taxon>
        <taxon>Paraferrimonas</taxon>
    </lineage>
</organism>
<dbReference type="InterPro" id="IPR002771">
    <property type="entry name" value="Multi_antbiot-R_MarC"/>
</dbReference>
<feature type="transmembrane region" description="Helical" evidence="7">
    <location>
        <begin position="69"/>
        <end position="89"/>
    </location>
</feature>
<keyword evidence="3" id="KW-1003">Cell membrane</keyword>
<dbReference type="PANTHER" id="PTHR33508">
    <property type="entry name" value="UPF0056 MEMBRANE PROTEIN YHCE"/>
    <property type="match status" value="1"/>
</dbReference>
<evidence type="ECO:0000256" key="3">
    <source>
        <dbReference type="ARBA" id="ARBA00022475"/>
    </source>
</evidence>
<evidence type="ECO:0000313" key="9">
    <source>
        <dbReference type="Proteomes" id="UP001161422"/>
    </source>
</evidence>
<feature type="transmembrane region" description="Helical" evidence="7">
    <location>
        <begin position="39"/>
        <end position="57"/>
    </location>
</feature>
<evidence type="ECO:0000256" key="1">
    <source>
        <dbReference type="ARBA" id="ARBA00004651"/>
    </source>
</evidence>
<gene>
    <name evidence="8" type="primary">ychE_2</name>
    <name evidence="8" type="ORF">GCM10007895_04380</name>
</gene>
<reference evidence="8" key="1">
    <citation type="journal article" date="2014" name="Int. J. Syst. Evol. Microbiol.">
        <title>Complete genome sequence of Corynebacterium casei LMG S-19264T (=DSM 44701T), isolated from a smear-ripened cheese.</title>
        <authorList>
            <consortium name="US DOE Joint Genome Institute (JGI-PGF)"/>
            <person name="Walter F."/>
            <person name="Albersmeier A."/>
            <person name="Kalinowski J."/>
            <person name="Ruckert C."/>
        </authorList>
    </citation>
    <scope>NUCLEOTIDE SEQUENCE</scope>
    <source>
        <strain evidence="8">NBRC 101628</strain>
    </source>
</reference>